<accession>W4GTW7</accession>
<proteinExistence type="predicted"/>
<dbReference type="RefSeq" id="XP_009828017.1">
    <property type="nucleotide sequence ID" value="XM_009829715.1"/>
</dbReference>
<sequence length="102" mass="10745">MPSLCRQLCALITCGGDVCDIFQCVCAFCVCCHDKETKPQPFTTLPVYSTTTVTTSIAAYPSENPQSYGTIASQQPTAALPLSATDEDDTAAPVTKSFGISV</sequence>
<organism evidence="1">
    <name type="scientific">Aphanomyces astaci</name>
    <name type="common">Crayfish plague agent</name>
    <dbReference type="NCBI Taxonomy" id="112090"/>
    <lineage>
        <taxon>Eukaryota</taxon>
        <taxon>Sar</taxon>
        <taxon>Stramenopiles</taxon>
        <taxon>Oomycota</taxon>
        <taxon>Saprolegniomycetes</taxon>
        <taxon>Saprolegniales</taxon>
        <taxon>Verrucalvaceae</taxon>
        <taxon>Aphanomyces</taxon>
    </lineage>
</organism>
<dbReference type="VEuPathDB" id="FungiDB:H257_05007"/>
<name>W4GTW7_APHAT</name>
<evidence type="ECO:0000313" key="1">
    <source>
        <dbReference type="EMBL" id="ETV82348.1"/>
    </source>
</evidence>
<gene>
    <name evidence="1" type="ORF">H257_05007</name>
</gene>
<dbReference type="EMBL" id="KI913122">
    <property type="protein sequence ID" value="ETV82348.1"/>
    <property type="molecule type" value="Genomic_DNA"/>
</dbReference>
<dbReference type="AlphaFoldDB" id="W4GTW7"/>
<dbReference type="OrthoDB" id="10532731at2759"/>
<dbReference type="GeneID" id="20807003"/>
<reference evidence="1" key="1">
    <citation type="submission" date="2013-12" db="EMBL/GenBank/DDBJ databases">
        <title>The Genome Sequence of Aphanomyces astaci APO3.</title>
        <authorList>
            <consortium name="The Broad Institute Genomics Platform"/>
            <person name="Russ C."/>
            <person name="Tyler B."/>
            <person name="van West P."/>
            <person name="Dieguez-Uribeondo J."/>
            <person name="Young S.K."/>
            <person name="Zeng Q."/>
            <person name="Gargeya S."/>
            <person name="Fitzgerald M."/>
            <person name="Abouelleil A."/>
            <person name="Alvarado L."/>
            <person name="Chapman S.B."/>
            <person name="Gainer-Dewar J."/>
            <person name="Goldberg J."/>
            <person name="Griggs A."/>
            <person name="Gujja S."/>
            <person name="Hansen M."/>
            <person name="Howarth C."/>
            <person name="Imamovic A."/>
            <person name="Ireland A."/>
            <person name="Larimer J."/>
            <person name="McCowan C."/>
            <person name="Murphy C."/>
            <person name="Pearson M."/>
            <person name="Poon T.W."/>
            <person name="Priest M."/>
            <person name="Roberts A."/>
            <person name="Saif S."/>
            <person name="Shea T."/>
            <person name="Sykes S."/>
            <person name="Wortman J."/>
            <person name="Nusbaum C."/>
            <person name="Birren B."/>
        </authorList>
    </citation>
    <scope>NUCLEOTIDE SEQUENCE [LARGE SCALE GENOMIC DNA]</scope>
    <source>
        <strain evidence="1">APO3</strain>
    </source>
</reference>
<protein>
    <submittedName>
        <fullName evidence="1">Uncharacterized protein</fullName>
    </submittedName>
</protein>